<sequence length="115" mass="13205">MRIPSNDISSDEESLLSMNSFFDDEIFFDNSFNIDKEDNFFEENNSSKDTNNAFEEDRFSVNSSQENSRPLPETESSEIFLTKHLTAKEIIHSLTPIEYPPTCKEGIAIVYHIDG</sequence>
<evidence type="ECO:0000313" key="2">
    <source>
        <dbReference type="Proteomes" id="UP000789366"/>
    </source>
</evidence>
<evidence type="ECO:0000313" key="1">
    <source>
        <dbReference type="EMBL" id="CAG8689696.1"/>
    </source>
</evidence>
<name>A0ACA9P3X8_9GLOM</name>
<proteinExistence type="predicted"/>
<reference evidence="1" key="1">
    <citation type="submission" date="2021-06" db="EMBL/GenBank/DDBJ databases">
        <authorList>
            <person name="Kallberg Y."/>
            <person name="Tangrot J."/>
            <person name="Rosling A."/>
        </authorList>
    </citation>
    <scope>NUCLEOTIDE SEQUENCE</scope>
    <source>
        <strain evidence="1">28 12/20/2015</strain>
    </source>
</reference>
<protein>
    <submittedName>
        <fullName evidence="1">2918_t:CDS:1</fullName>
    </submittedName>
</protein>
<keyword evidence="2" id="KW-1185">Reference proteome</keyword>
<comment type="caution">
    <text evidence="1">The sequence shown here is derived from an EMBL/GenBank/DDBJ whole genome shotgun (WGS) entry which is preliminary data.</text>
</comment>
<dbReference type="Proteomes" id="UP000789366">
    <property type="component" value="Unassembled WGS sequence"/>
</dbReference>
<dbReference type="EMBL" id="CAJVPW010020561">
    <property type="protein sequence ID" value="CAG8689696.1"/>
    <property type="molecule type" value="Genomic_DNA"/>
</dbReference>
<organism evidence="1 2">
    <name type="scientific">Cetraspora pellucida</name>
    <dbReference type="NCBI Taxonomy" id="1433469"/>
    <lineage>
        <taxon>Eukaryota</taxon>
        <taxon>Fungi</taxon>
        <taxon>Fungi incertae sedis</taxon>
        <taxon>Mucoromycota</taxon>
        <taxon>Glomeromycotina</taxon>
        <taxon>Glomeromycetes</taxon>
        <taxon>Diversisporales</taxon>
        <taxon>Gigasporaceae</taxon>
        <taxon>Cetraspora</taxon>
    </lineage>
</organism>
<accession>A0ACA9P3X8</accession>
<gene>
    <name evidence="1" type="ORF">SPELUC_LOCUS10682</name>
</gene>